<dbReference type="Proteomes" id="UP001162480">
    <property type="component" value="Chromosome 3"/>
</dbReference>
<evidence type="ECO:0000313" key="2">
    <source>
        <dbReference type="Proteomes" id="UP001162480"/>
    </source>
</evidence>
<organism evidence="1 2">
    <name type="scientific">Octopus vulgaris</name>
    <name type="common">Common octopus</name>
    <dbReference type="NCBI Taxonomy" id="6645"/>
    <lineage>
        <taxon>Eukaryota</taxon>
        <taxon>Metazoa</taxon>
        <taxon>Spiralia</taxon>
        <taxon>Lophotrochozoa</taxon>
        <taxon>Mollusca</taxon>
        <taxon>Cephalopoda</taxon>
        <taxon>Coleoidea</taxon>
        <taxon>Octopodiformes</taxon>
        <taxon>Octopoda</taxon>
        <taxon>Incirrata</taxon>
        <taxon>Octopodidae</taxon>
        <taxon>Octopus</taxon>
    </lineage>
</organism>
<reference evidence="1" key="1">
    <citation type="submission" date="2023-08" db="EMBL/GenBank/DDBJ databases">
        <authorList>
            <person name="Alioto T."/>
            <person name="Alioto T."/>
            <person name="Gomez Garrido J."/>
        </authorList>
    </citation>
    <scope>NUCLEOTIDE SEQUENCE</scope>
</reference>
<dbReference type="EMBL" id="OX597816">
    <property type="protein sequence ID" value="CAI9719206.1"/>
    <property type="molecule type" value="Genomic_DNA"/>
</dbReference>
<name>A0AA36AN50_OCTVU</name>
<protein>
    <submittedName>
        <fullName evidence="1">Uncharacterized protein</fullName>
    </submittedName>
</protein>
<proteinExistence type="predicted"/>
<sequence>MIHLQGILKIGIDVAVSLFSSTGLTAWNIAFEFPSIHIQVRNKIFVKYQELVIQFTPALTEFDIIIANTDM</sequence>
<keyword evidence="2" id="KW-1185">Reference proteome</keyword>
<evidence type="ECO:0000313" key="1">
    <source>
        <dbReference type="EMBL" id="CAI9719206.1"/>
    </source>
</evidence>
<accession>A0AA36AN50</accession>
<dbReference type="AlphaFoldDB" id="A0AA36AN50"/>
<gene>
    <name evidence="1" type="ORF">OCTVUL_1B017392</name>
</gene>